<feature type="region of interest" description="Disordered" evidence="15">
    <location>
        <begin position="718"/>
        <end position="771"/>
    </location>
</feature>
<organism evidence="19 20">
    <name type="scientific">Tilletiopsis washingtonensis</name>
    <dbReference type="NCBI Taxonomy" id="58919"/>
    <lineage>
        <taxon>Eukaryota</taxon>
        <taxon>Fungi</taxon>
        <taxon>Dikarya</taxon>
        <taxon>Basidiomycota</taxon>
        <taxon>Ustilaginomycotina</taxon>
        <taxon>Exobasidiomycetes</taxon>
        <taxon>Entylomatales</taxon>
        <taxon>Entylomatales incertae sedis</taxon>
        <taxon>Tilletiopsis</taxon>
    </lineage>
</organism>
<dbReference type="Gene3D" id="3.40.50.200">
    <property type="entry name" value="Peptidase S8/S53 domain"/>
    <property type="match status" value="1"/>
</dbReference>
<dbReference type="GO" id="GO:0005802">
    <property type="term" value="C:trans-Golgi network"/>
    <property type="evidence" value="ECO:0007669"/>
    <property type="project" value="TreeGrafter"/>
</dbReference>
<evidence type="ECO:0000259" key="18">
    <source>
        <dbReference type="PROSITE" id="PS51829"/>
    </source>
</evidence>
<evidence type="ECO:0000256" key="17">
    <source>
        <dbReference type="SAM" id="SignalP"/>
    </source>
</evidence>
<comment type="subcellular location">
    <subcellularLocation>
        <location evidence="1">Membrane</location>
    </subcellularLocation>
</comment>
<dbReference type="PROSITE" id="PS51892">
    <property type="entry name" value="SUBTILASE"/>
    <property type="match status" value="1"/>
</dbReference>
<dbReference type="InterPro" id="IPR002884">
    <property type="entry name" value="P_dom"/>
</dbReference>
<dbReference type="PROSITE" id="PS00137">
    <property type="entry name" value="SUBTILASE_HIS"/>
    <property type="match status" value="1"/>
</dbReference>
<dbReference type="InterPro" id="IPR008979">
    <property type="entry name" value="Galactose-bd-like_sf"/>
</dbReference>
<keyword evidence="3 14" id="KW-0645">Protease</keyword>
<dbReference type="PROSITE" id="PS00138">
    <property type="entry name" value="SUBTILASE_SER"/>
    <property type="match status" value="1"/>
</dbReference>
<keyword evidence="10 16" id="KW-0472">Membrane</keyword>
<evidence type="ECO:0000256" key="7">
    <source>
        <dbReference type="ARBA" id="ARBA00022825"/>
    </source>
</evidence>
<dbReference type="GeneID" id="37272271"/>
<dbReference type="PROSITE" id="PS51829">
    <property type="entry name" value="P_HOMO_B"/>
    <property type="match status" value="1"/>
</dbReference>
<dbReference type="InterPro" id="IPR034182">
    <property type="entry name" value="Kexin/furin"/>
</dbReference>
<evidence type="ECO:0000256" key="9">
    <source>
        <dbReference type="ARBA" id="ARBA00022989"/>
    </source>
</evidence>
<dbReference type="Pfam" id="PF01483">
    <property type="entry name" value="P_proprotein"/>
    <property type="match status" value="1"/>
</dbReference>
<dbReference type="Gene3D" id="2.60.120.260">
    <property type="entry name" value="Galactose-binding domain-like"/>
    <property type="match status" value="1"/>
</dbReference>
<keyword evidence="9 16" id="KW-1133">Transmembrane helix</keyword>
<dbReference type="InterPro" id="IPR015500">
    <property type="entry name" value="Peptidase_S8_subtilisin-rel"/>
</dbReference>
<evidence type="ECO:0000256" key="16">
    <source>
        <dbReference type="SAM" id="Phobius"/>
    </source>
</evidence>
<keyword evidence="20" id="KW-1185">Reference proteome</keyword>
<evidence type="ECO:0000256" key="8">
    <source>
        <dbReference type="ARBA" id="ARBA00022837"/>
    </source>
</evidence>
<dbReference type="AlphaFoldDB" id="A0A316Z9T6"/>
<keyword evidence="6 14" id="KW-0378">Hydrolase</keyword>
<keyword evidence="8" id="KW-0106">Calcium</keyword>
<feature type="compositionally biased region" description="Acidic residues" evidence="15">
    <location>
        <begin position="865"/>
        <end position="874"/>
    </location>
</feature>
<evidence type="ECO:0000256" key="6">
    <source>
        <dbReference type="ARBA" id="ARBA00022801"/>
    </source>
</evidence>
<dbReference type="RefSeq" id="XP_025598618.1">
    <property type="nucleotide sequence ID" value="XM_025744727.1"/>
</dbReference>
<feature type="active site" description="Charge relay system" evidence="13 14">
    <location>
        <position position="273"/>
    </location>
</feature>
<dbReference type="SUPFAM" id="SSF52743">
    <property type="entry name" value="Subtilisin-like"/>
    <property type="match status" value="1"/>
</dbReference>
<feature type="active site" description="Charge relay system" evidence="13 14">
    <location>
        <position position="311"/>
    </location>
</feature>
<sequence>MLSPLLRFVALAALAAPLLAAAASPAQPDSRELAQLAARAAVGAAPAYHLPARRSYDSHHYYAVEIRASHSAWTDPRDVAEALGAEFVERVGELRDHWLVRSPKPLVRATDDEAALQARQPERFADVPLHQDAVMKRWHSLSHARFAPAGTAAFSPRTLSAAEAIRSVERQELRRRHKRDIIYDPPTMRHLYPEMRAPVPGPAPHPYPDPLPRPPPIPSAKAAQMMGTHDIRDPIFAEQWHLANDRIGTNDLNISDVWSSGQRGKGVNVCLIDDGLDFKSPDLKDNFFEAGSYDFNTHTALPEPRHSDDQHGTRCAGEIAAVKNDVCGVGVAYEAHVAGVRILSGPISDVDEAAALNYRYQENHVYSCSWGPPDDGRSMDAPKGLIAKAMLNGIQNGRGGKGSIFVFAGGNGGASDDQCNFDGYTNSIYSMTIAAVDREGLHPYYSEMCAANIASGWSSGSGDHIHTTDVAWNGVNRCTTHHGGTSAAAPLVAGVVALALATRPDLTWRDMQHIAVKSAVMVAPDDKDWQQTQAGRHYNHKFGYGVIDAYQFVEEAKRHVLVKPQAWAASPNISIARDDTLIGLEGVKSTFTVTKDWLAEQNLESIEHVTARVWITHERRGDVDVELTSPHGTRSVLARPRRYDDARTGFVGWGFMSLKHWGEDPVGTWTMEVFDRANPKQTGNFWAWSMTLWGETMDASKAKVWNFPEDSVEYHETLPAAPSTTTVYQPELVSSQRPKPTDHLPEDHGSKPGETSADFTHSRPTLTPTPEADTGYISGLKSSTWLFVATGIVIIFAASLGTFFLLRRRRARARRIGDAAAYEFVPGEDDDLAMSALPGRAGSGTRGGGRGGRRAKELYDAFGEATDEEDEGEEDKLVRRGANPQGYRDEPDDADERFTIGDEQPTPATAEALASAQEGNEKTADLLSDPSAPDAEGSGSGGSGSWQDAGAER</sequence>
<dbReference type="PRINTS" id="PR00723">
    <property type="entry name" value="SUBTILISIN"/>
</dbReference>
<dbReference type="OrthoDB" id="300641at2759"/>
<dbReference type="InterPro" id="IPR036852">
    <property type="entry name" value="Peptidase_S8/S53_dom_sf"/>
</dbReference>
<feature type="compositionally biased region" description="Polar residues" evidence="15">
    <location>
        <begin position="757"/>
        <end position="768"/>
    </location>
</feature>
<proteinExistence type="inferred from homology"/>
<evidence type="ECO:0000256" key="15">
    <source>
        <dbReference type="SAM" id="MobiDB-lite"/>
    </source>
</evidence>
<evidence type="ECO:0000256" key="13">
    <source>
        <dbReference type="PIRSR" id="PIRSR615500-1"/>
    </source>
</evidence>
<dbReference type="Pfam" id="PF00082">
    <property type="entry name" value="Peptidase_S8"/>
    <property type="match status" value="1"/>
</dbReference>
<evidence type="ECO:0000313" key="19">
    <source>
        <dbReference type="EMBL" id="PWN98339.1"/>
    </source>
</evidence>
<dbReference type="CDD" id="cd04059">
    <property type="entry name" value="Peptidases_S8_Protein_convertases_Kexins_Furin-like"/>
    <property type="match status" value="1"/>
</dbReference>
<evidence type="ECO:0000256" key="4">
    <source>
        <dbReference type="ARBA" id="ARBA00022692"/>
    </source>
</evidence>
<feature type="chain" id="PRO_5016259501" description="P/Homo B domain-containing protein" evidence="17">
    <location>
        <begin position="21"/>
        <end position="953"/>
    </location>
</feature>
<accession>A0A316Z9T6</accession>
<dbReference type="SUPFAM" id="SSF49785">
    <property type="entry name" value="Galactose-binding domain-like"/>
    <property type="match status" value="1"/>
</dbReference>
<dbReference type="PANTHER" id="PTHR42884">
    <property type="entry name" value="PROPROTEIN CONVERTASE SUBTILISIN/KEXIN-RELATED"/>
    <property type="match status" value="1"/>
</dbReference>
<dbReference type="Proteomes" id="UP000245946">
    <property type="component" value="Unassembled WGS sequence"/>
</dbReference>
<protein>
    <recommendedName>
        <fullName evidence="18">P/Homo B domain-containing protein</fullName>
    </recommendedName>
</protein>
<dbReference type="GO" id="GO:0004252">
    <property type="term" value="F:serine-type endopeptidase activity"/>
    <property type="evidence" value="ECO:0007669"/>
    <property type="project" value="UniProtKB-UniRule"/>
</dbReference>
<evidence type="ECO:0000256" key="3">
    <source>
        <dbReference type="ARBA" id="ARBA00022670"/>
    </source>
</evidence>
<evidence type="ECO:0000256" key="2">
    <source>
        <dbReference type="ARBA" id="ARBA00005325"/>
    </source>
</evidence>
<comment type="similarity">
    <text evidence="2">Belongs to the peptidase S8 family. Furin subfamily.</text>
</comment>
<keyword evidence="11" id="KW-0865">Zymogen</keyword>
<keyword evidence="12" id="KW-0325">Glycoprotein</keyword>
<dbReference type="PANTHER" id="PTHR42884:SF14">
    <property type="entry name" value="NEUROENDOCRINE CONVERTASE 1"/>
    <property type="match status" value="1"/>
</dbReference>
<feature type="region of interest" description="Disordered" evidence="15">
    <location>
        <begin position="863"/>
        <end position="953"/>
    </location>
</feature>
<evidence type="ECO:0000256" key="5">
    <source>
        <dbReference type="ARBA" id="ARBA00022729"/>
    </source>
</evidence>
<evidence type="ECO:0000256" key="1">
    <source>
        <dbReference type="ARBA" id="ARBA00004370"/>
    </source>
</evidence>
<dbReference type="InterPro" id="IPR023828">
    <property type="entry name" value="Peptidase_S8_Ser-AS"/>
</dbReference>
<dbReference type="FunFam" id="3.40.50.200:FF:000005">
    <property type="entry name" value="Proprotein convertase subtilisin/kexin type 7"/>
    <property type="match status" value="1"/>
</dbReference>
<gene>
    <name evidence="19" type="ORF">FA09DRAFT_346043</name>
</gene>
<evidence type="ECO:0000313" key="20">
    <source>
        <dbReference type="Proteomes" id="UP000245946"/>
    </source>
</evidence>
<feature type="active site" description="Charge relay system" evidence="13 14">
    <location>
        <position position="486"/>
    </location>
</feature>
<evidence type="ECO:0000256" key="14">
    <source>
        <dbReference type="PROSITE-ProRule" id="PRU01240"/>
    </source>
</evidence>
<evidence type="ECO:0000256" key="12">
    <source>
        <dbReference type="ARBA" id="ARBA00023180"/>
    </source>
</evidence>
<dbReference type="GO" id="GO:0007323">
    <property type="term" value="P:peptide pheromone maturation"/>
    <property type="evidence" value="ECO:0007669"/>
    <property type="project" value="UniProtKB-ARBA"/>
</dbReference>
<feature type="signal peptide" evidence="17">
    <location>
        <begin position="1"/>
        <end position="20"/>
    </location>
</feature>
<reference evidence="19 20" key="1">
    <citation type="journal article" date="2018" name="Mol. Biol. Evol.">
        <title>Broad Genomic Sampling Reveals a Smut Pathogenic Ancestry of the Fungal Clade Ustilaginomycotina.</title>
        <authorList>
            <person name="Kijpornyongpan T."/>
            <person name="Mondo S.J."/>
            <person name="Barry K."/>
            <person name="Sandor L."/>
            <person name="Lee J."/>
            <person name="Lipzen A."/>
            <person name="Pangilinan J."/>
            <person name="LaButti K."/>
            <person name="Hainaut M."/>
            <person name="Henrissat B."/>
            <person name="Grigoriev I.V."/>
            <person name="Spatafora J.W."/>
            <person name="Aime M.C."/>
        </authorList>
    </citation>
    <scope>NUCLEOTIDE SEQUENCE [LARGE SCALE GENOMIC DNA]</scope>
    <source>
        <strain evidence="19 20">MCA 4186</strain>
    </source>
</reference>
<name>A0A316Z9T6_9BASI</name>
<dbReference type="FunFam" id="2.60.120.260:FF:000026">
    <property type="entry name" value="proprotein convertase subtilisin/kexin type 7"/>
    <property type="match status" value="1"/>
</dbReference>
<feature type="transmembrane region" description="Helical" evidence="16">
    <location>
        <begin position="785"/>
        <end position="806"/>
    </location>
</feature>
<keyword evidence="7 14" id="KW-0720">Serine protease</keyword>
<keyword evidence="4 16" id="KW-0812">Transmembrane</keyword>
<feature type="compositionally biased region" description="Polar residues" evidence="15">
    <location>
        <begin position="722"/>
        <end position="738"/>
    </location>
</feature>
<feature type="compositionally biased region" description="Basic and acidic residues" evidence="15">
    <location>
        <begin position="739"/>
        <end position="751"/>
    </location>
</feature>
<dbReference type="InterPro" id="IPR000209">
    <property type="entry name" value="Peptidase_S8/S53_dom"/>
</dbReference>
<evidence type="ECO:0000256" key="11">
    <source>
        <dbReference type="ARBA" id="ARBA00023145"/>
    </source>
</evidence>
<dbReference type="GO" id="GO:0000139">
    <property type="term" value="C:Golgi membrane"/>
    <property type="evidence" value="ECO:0007669"/>
    <property type="project" value="TreeGrafter"/>
</dbReference>
<evidence type="ECO:0000256" key="10">
    <source>
        <dbReference type="ARBA" id="ARBA00023136"/>
    </source>
</evidence>
<dbReference type="EMBL" id="KZ819292">
    <property type="protein sequence ID" value="PWN98339.1"/>
    <property type="molecule type" value="Genomic_DNA"/>
</dbReference>
<keyword evidence="5 17" id="KW-0732">Signal</keyword>
<feature type="domain" description="P/Homo B" evidence="18">
    <location>
        <begin position="562"/>
        <end position="698"/>
    </location>
</feature>
<dbReference type="STRING" id="58919.A0A316Z9T6"/>
<dbReference type="GO" id="GO:0016485">
    <property type="term" value="P:protein processing"/>
    <property type="evidence" value="ECO:0007669"/>
    <property type="project" value="TreeGrafter"/>
</dbReference>
<dbReference type="InterPro" id="IPR022398">
    <property type="entry name" value="Peptidase_S8_His-AS"/>
</dbReference>